<organism evidence="2 3">
    <name type="scientific">Trachymyrmex cornetzi</name>
    <dbReference type="NCBI Taxonomy" id="471704"/>
    <lineage>
        <taxon>Eukaryota</taxon>
        <taxon>Metazoa</taxon>
        <taxon>Ecdysozoa</taxon>
        <taxon>Arthropoda</taxon>
        <taxon>Hexapoda</taxon>
        <taxon>Insecta</taxon>
        <taxon>Pterygota</taxon>
        <taxon>Neoptera</taxon>
        <taxon>Endopterygota</taxon>
        <taxon>Hymenoptera</taxon>
        <taxon>Apocrita</taxon>
        <taxon>Aculeata</taxon>
        <taxon>Formicoidea</taxon>
        <taxon>Formicidae</taxon>
        <taxon>Myrmicinae</taxon>
        <taxon>Trachymyrmex</taxon>
    </lineage>
</organism>
<sequence>MTRDHCPDLDKLARRLQHRCQRHLLPNGSSANATDNVEKKILANSYALLERNYLANLVAFVMYTHKIAALTIRSLHTIQCRPKQSTKQSYFRFEAKVHMEYSKFMRQGCARKEKRRKGSIVRITPYSLSTLPAAIRRHARSVGYVCTTAAFIAVRTRVYAHIRACTHSHVYVASRVGTAPPRIPDVTTLAHLARRTLEMSPLSPPSPLFRVSRSAGAARSEYALPPLSPPSLSPSATHRRRPVIYSRSSGDGQSRRSRHARVASPRAVPSTRAARGGMARHGVRFRGTVPRGFSRVSTTILAAVLRTYASPLRFACARARTRTPLSPLSFCFFSLQRLTFISR</sequence>
<dbReference type="AlphaFoldDB" id="A0A195DKA8"/>
<evidence type="ECO:0000313" key="3">
    <source>
        <dbReference type="Proteomes" id="UP000078492"/>
    </source>
</evidence>
<accession>A0A195DKA8</accession>
<evidence type="ECO:0000313" key="2">
    <source>
        <dbReference type="EMBL" id="KYN13328.1"/>
    </source>
</evidence>
<dbReference type="Proteomes" id="UP000078492">
    <property type="component" value="Unassembled WGS sequence"/>
</dbReference>
<gene>
    <name evidence="2" type="ORF">ALC57_14341</name>
</gene>
<proteinExistence type="predicted"/>
<evidence type="ECO:0000256" key="1">
    <source>
        <dbReference type="SAM" id="MobiDB-lite"/>
    </source>
</evidence>
<reference evidence="2 3" key="1">
    <citation type="submission" date="2015-09" db="EMBL/GenBank/DDBJ databases">
        <title>Trachymyrmex cornetzi WGS genome.</title>
        <authorList>
            <person name="Nygaard S."/>
            <person name="Hu H."/>
            <person name="Boomsma J."/>
            <person name="Zhang G."/>
        </authorList>
    </citation>
    <scope>NUCLEOTIDE SEQUENCE [LARGE SCALE GENOMIC DNA]</scope>
    <source>
        <strain evidence="2">Tcor2-1</strain>
        <tissue evidence="2">Whole body</tissue>
    </source>
</reference>
<dbReference type="EMBL" id="KQ980765">
    <property type="protein sequence ID" value="KYN13328.1"/>
    <property type="molecule type" value="Genomic_DNA"/>
</dbReference>
<protein>
    <submittedName>
        <fullName evidence="2">Uncharacterized protein</fullName>
    </submittedName>
</protein>
<name>A0A195DKA8_9HYME</name>
<feature type="region of interest" description="Disordered" evidence="1">
    <location>
        <begin position="220"/>
        <end position="278"/>
    </location>
</feature>
<keyword evidence="3" id="KW-1185">Reference proteome</keyword>